<dbReference type="FunFam" id="3.40.50.300:FF:000296">
    <property type="entry name" value="ATP-dependent DNA helicase RecQ"/>
    <property type="match status" value="1"/>
</dbReference>
<keyword evidence="6" id="KW-0227">DNA damage</keyword>
<evidence type="ECO:0000256" key="1">
    <source>
        <dbReference type="ARBA" id="ARBA00001946"/>
    </source>
</evidence>
<dbReference type="InterPro" id="IPR002121">
    <property type="entry name" value="HRDC_dom"/>
</dbReference>
<comment type="similarity">
    <text evidence="3">Belongs to the helicase family. RecQ subfamily.</text>
</comment>
<dbReference type="PANTHER" id="PTHR13710">
    <property type="entry name" value="DNA HELICASE RECQ FAMILY MEMBER"/>
    <property type="match status" value="1"/>
</dbReference>
<dbReference type="CDD" id="cd17920">
    <property type="entry name" value="DEXHc_RecQ"/>
    <property type="match status" value="1"/>
</dbReference>
<dbReference type="GO" id="GO:0003677">
    <property type="term" value="F:DNA binding"/>
    <property type="evidence" value="ECO:0007669"/>
    <property type="project" value="UniProtKB-KW"/>
</dbReference>
<dbReference type="SUPFAM" id="SSF47819">
    <property type="entry name" value="HRDC-like"/>
    <property type="match status" value="1"/>
</dbReference>
<keyword evidence="14" id="KW-0413">Isomerase</keyword>
<evidence type="ECO:0000256" key="16">
    <source>
        <dbReference type="NCBIfam" id="TIGR01389"/>
    </source>
</evidence>
<keyword evidence="9" id="KW-0862">Zinc</keyword>
<evidence type="ECO:0000256" key="10">
    <source>
        <dbReference type="ARBA" id="ARBA00022840"/>
    </source>
</evidence>
<dbReference type="SUPFAM" id="SSF46785">
    <property type="entry name" value="Winged helix' DNA-binding domain"/>
    <property type="match status" value="1"/>
</dbReference>
<dbReference type="GO" id="GO:0005524">
    <property type="term" value="F:ATP binding"/>
    <property type="evidence" value="ECO:0007669"/>
    <property type="project" value="UniProtKB-KW"/>
</dbReference>
<evidence type="ECO:0000313" key="20">
    <source>
        <dbReference type="EMBL" id="MQW39302.1"/>
    </source>
</evidence>
<keyword evidence="10" id="KW-0067">ATP-binding</keyword>
<evidence type="ECO:0000256" key="6">
    <source>
        <dbReference type="ARBA" id="ARBA00022763"/>
    </source>
</evidence>
<gene>
    <name evidence="20" type="primary">recQ</name>
    <name evidence="20" type="ORF">GHI93_05030</name>
</gene>
<dbReference type="InterPro" id="IPR044876">
    <property type="entry name" value="HRDC_dom_sf"/>
</dbReference>
<comment type="cofactor">
    <cofactor evidence="1">
        <name>Mg(2+)</name>
        <dbReference type="ChEBI" id="CHEBI:18420"/>
    </cofactor>
</comment>
<evidence type="ECO:0000256" key="11">
    <source>
        <dbReference type="ARBA" id="ARBA00023125"/>
    </source>
</evidence>
<dbReference type="GO" id="GO:0006260">
    <property type="term" value="P:DNA replication"/>
    <property type="evidence" value="ECO:0007669"/>
    <property type="project" value="InterPro"/>
</dbReference>
<dbReference type="Pfam" id="PF00270">
    <property type="entry name" value="DEAD"/>
    <property type="match status" value="1"/>
</dbReference>
<evidence type="ECO:0000259" key="18">
    <source>
        <dbReference type="PROSITE" id="PS51192"/>
    </source>
</evidence>
<evidence type="ECO:0000256" key="8">
    <source>
        <dbReference type="ARBA" id="ARBA00022806"/>
    </source>
</evidence>
<feature type="domain" description="Helicase C-terminal" evidence="19">
    <location>
        <begin position="217"/>
        <end position="364"/>
    </location>
</feature>
<keyword evidence="12" id="KW-0233">DNA recombination</keyword>
<dbReference type="GO" id="GO:0006281">
    <property type="term" value="P:DNA repair"/>
    <property type="evidence" value="ECO:0007669"/>
    <property type="project" value="UniProtKB-KW"/>
</dbReference>
<dbReference type="AlphaFoldDB" id="A0A7X1Z9Q9"/>
<dbReference type="InterPro" id="IPR032284">
    <property type="entry name" value="RecQ_Zn-bd"/>
</dbReference>
<evidence type="ECO:0000256" key="13">
    <source>
        <dbReference type="ARBA" id="ARBA00023204"/>
    </source>
</evidence>
<protein>
    <recommendedName>
        <fullName evidence="16">DNA helicase RecQ</fullName>
        <ecNumber evidence="16">5.6.2.4</ecNumber>
    </recommendedName>
</protein>
<accession>A0A7X1Z9Q9</accession>
<keyword evidence="5" id="KW-0547">Nucleotide-binding</keyword>
<evidence type="ECO:0000259" key="19">
    <source>
        <dbReference type="PROSITE" id="PS51194"/>
    </source>
</evidence>
<dbReference type="SMART" id="SM00490">
    <property type="entry name" value="HELICc"/>
    <property type="match status" value="1"/>
</dbReference>
<dbReference type="Proteomes" id="UP000439550">
    <property type="component" value="Unassembled WGS sequence"/>
</dbReference>
<dbReference type="EMBL" id="WITJ01000006">
    <property type="protein sequence ID" value="MQW39302.1"/>
    <property type="molecule type" value="Genomic_DNA"/>
</dbReference>
<keyword evidence="11" id="KW-0238">DNA-binding</keyword>
<dbReference type="Gene3D" id="1.10.10.10">
    <property type="entry name" value="Winged helix-like DNA-binding domain superfamily/Winged helix DNA-binding domain"/>
    <property type="match status" value="1"/>
</dbReference>
<evidence type="ECO:0000256" key="2">
    <source>
        <dbReference type="ARBA" id="ARBA00001947"/>
    </source>
</evidence>
<dbReference type="InterPro" id="IPR004589">
    <property type="entry name" value="DNA_helicase_ATP-dep_RecQ"/>
</dbReference>
<keyword evidence="7 20" id="KW-0378">Hydrolase</keyword>
<organism evidence="20 21">
    <name type="scientific">Lactococcus hircilactis</name>
    <dbReference type="NCBI Taxonomy" id="1494462"/>
    <lineage>
        <taxon>Bacteria</taxon>
        <taxon>Bacillati</taxon>
        <taxon>Bacillota</taxon>
        <taxon>Bacilli</taxon>
        <taxon>Lactobacillales</taxon>
        <taxon>Streptococcaceae</taxon>
        <taxon>Lactococcus</taxon>
    </lineage>
</organism>
<dbReference type="GO" id="GO:0005737">
    <property type="term" value="C:cytoplasm"/>
    <property type="evidence" value="ECO:0007669"/>
    <property type="project" value="TreeGrafter"/>
</dbReference>
<dbReference type="Pfam" id="PF09382">
    <property type="entry name" value="RQC"/>
    <property type="match status" value="1"/>
</dbReference>
<dbReference type="EC" id="5.6.2.4" evidence="16"/>
<dbReference type="InterPro" id="IPR027417">
    <property type="entry name" value="P-loop_NTPase"/>
</dbReference>
<evidence type="ECO:0000256" key="12">
    <source>
        <dbReference type="ARBA" id="ARBA00023172"/>
    </source>
</evidence>
<dbReference type="InterPro" id="IPR036388">
    <property type="entry name" value="WH-like_DNA-bd_sf"/>
</dbReference>
<dbReference type="GO" id="GO:0009378">
    <property type="term" value="F:four-way junction helicase activity"/>
    <property type="evidence" value="ECO:0007669"/>
    <property type="project" value="TreeGrafter"/>
</dbReference>
<dbReference type="PROSITE" id="PS50967">
    <property type="entry name" value="HRDC"/>
    <property type="match status" value="1"/>
</dbReference>
<dbReference type="Pfam" id="PF16124">
    <property type="entry name" value="RecQ_Zn_bind"/>
    <property type="match status" value="1"/>
</dbReference>
<dbReference type="InterPro" id="IPR001650">
    <property type="entry name" value="Helicase_C-like"/>
</dbReference>
<evidence type="ECO:0000256" key="3">
    <source>
        <dbReference type="ARBA" id="ARBA00005446"/>
    </source>
</evidence>
<dbReference type="NCBIfam" id="TIGR00614">
    <property type="entry name" value="recQ_fam"/>
    <property type="match status" value="1"/>
</dbReference>
<dbReference type="SMART" id="SM00956">
    <property type="entry name" value="RQC"/>
    <property type="match status" value="1"/>
</dbReference>
<keyword evidence="4" id="KW-0479">Metal-binding</keyword>
<evidence type="ECO:0000256" key="5">
    <source>
        <dbReference type="ARBA" id="ARBA00022741"/>
    </source>
</evidence>
<evidence type="ECO:0000259" key="17">
    <source>
        <dbReference type="PROSITE" id="PS50967"/>
    </source>
</evidence>
<dbReference type="GO" id="GO:0043590">
    <property type="term" value="C:bacterial nucleoid"/>
    <property type="evidence" value="ECO:0007669"/>
    <property type="project" value="TreeGrafter"/>
</dbReference>
<dbReference type="InterPro" id="IPR014001">
    <property type="entry name" value="Helicase_ATP-bd"/>
</dbReference>
<dbReference type="GO" id="GO:0043138">
    <property type="term" value="F:3'-5' DNA helicase activity"/>
    <property type="evidence" value="ECO:0007669"/>
    <property type="project" value="UniProtKB-EC"/>
</dbReference>
<dbReference type="OrthoDB" id="9763310at2"/>
<keyword evidence="13" id="KW-0234">DNA repair</keyword>
<evidence type="ECO:0000256" key="14">
    <source>
        <dbReference type="ARBA" id="ARBA00023235"/>
    </source>
</evidence>
<dbReference type="InterPro" id="IPR006293">
    <property type="entry name" value="DNA_helicase_ATP-dep_RecQ_bac"/>
</dbReference>
<dbReference type="Pfam" id="PF00271">
    <property type="entry name" value="Helicase_C"/>
    <property type="match status" value="1"/>
</dbReference>
<evidence type="ECO:0000256" key="15">
    <source>
        <dbReference type="ARBA" id="ARBA00034617"/>
    </source>
</evidence>
<comment type="catalytic activity">
    <reaction evidence="15">
        <text>Couples ATP hydrolysis with the unwinding of duplex DNA by translocating in the 3'-5' direction.</text>
        <dbReference type="EC" id="5.6.2.4"/>
    </reaction>
</comment>
<dbReference type="GO" id="GO:0009432">
    <property type="term" value="P:SOS response"/>
    <property type="evidence" value="ECO:0007669"/>
    <property type="project" value="UniProtKB-UniRule"/>
</dbReference>
<evidence type="ECO:0000256" key="9">
    <source>
        <dbReference type="ARBA" id="ARBA00022833"/>
    </source>
</evidence>
<proteinExistence type="inferred from homology"/>
<evidence type="ECO:0000313" key="21">
    <source>
        <dbReference type="Proteomes" id="UP000439550"/>
    </source>
</evidence>
<dbReference type="InterPro" id="IPR018982">
    <property type="entry name" value="RQC_domain"/>
</dbReference>
<keyword evidence="21" id="KW-1185">Reference proteome</keyword>
<dbReference type="NCBIfam" id="TIGR01389">
    <property type="entry name" value="recQ"/>
    <property type="match status" value="1"/>
</dbReference>
<sequence length="594" mass="66533">MNLEEALKKYFGYDHFRNGQKEIITQVLSGIDTLGILPTGAGKSICYQLPALLQNGVTLVVSPLISLMKDQVDQLTVSGIPATFINSTINESECSTRMRLVEKGSIKLLFVAPERFLQSDFRHFLTQLSIDCVAIDEAHCISQWGHDFRPSYVEFATYLKALPTHPTLLALTATATPAVSADIQKLLGIQQNHTIQTGFLRENLRFEVVKGQDKSTFLKQYLNQHKNEAGIIYAATRKEVDQLVDALKKLNIPATKYHAGCSEADRKANQEAFLYDAIPLMVATNAFGMGINKSNVRFVIHYSLPSTIEAYYQEAGRAGRDGLSADAILLYSPNDLRLRTYFIDQSDADEKHKKNEYEKLRQMQGYANSEDCLQRYILQYFGDEGESCGKCQNCVDERVKKDITQDTQKVLSCVIRMGERFGKTATAQVLIGSKNKTLEKWHFETLSTYGIMKGVSQKSVRELIDFLSAEHYLLITGGTFPLLTVSETGKQVLLGQKKVYRKTTLLTDTSAVSTDTSFSQTHFETLRLLRLEIAKNEKVPPFMIFSDVSLKEMARDLPVTAADFLNISGVGPVKLQKYGQAFLKKIKGIKNTEA</sequence>
<dbReference type="SMART" id="SM00341">
    <property type="entry name" value="HRDC"/>
    <property type="match status" value="1"/>
</dbReference>
<evidence type="ECO:0000256" key="4">
    <source>
        <dbReference type="ARBA" id="ARBA00022723"/>
    </source>
</evidence>
<dbReference type="GO" id="GO:0006310">
    <property type="term" value="P:DNA recombination"/>
    <property type="evidence" value="ECO:0007669"/>
    <property type="project" value="UniProtKB-UniRule"/>
</dbReference>
<dbReference type="PANTHER" id="PTHR13710:SF105">
    <property type="entry name" value="ATP-DEPENDENT DNA HELICASE Q1"/>
    <property type="match status" value="1"/>
</dbReference>
<dbReference type="PROSITE" id="PS51194">
    <property type="entry name" value="HELICASE_CTER"/>
    <property type="match status" value="1"/>
</dbReference>
<feature type="domain" description="Helicase ATP-binding" evidence="18">
    <location>
        <begin position="24"/>
        <end position="193"/>
    </location>
</feature>
<dbReference type="RefSeq" id="WP_153495984.1">
    <property type="nucleotide sequence ID" value="NZ_CAXYUY010000020.1"/>
</dbReference>
<dbReference type="SMART" id="SM00487">
    <property type="entry name" value="DEXDc"/>
    <property type="match status" value="1"/>
</dbReference>
<dbReference type="InterPro" id="IPR010997">
    <property type="entry name" value="HRDC-like_sf"/>
</dbReference>
<comment type="cofactor">
    <cofactor evidence="2">
        <name>Zn(2+)</name>
        <dbReference type="ChEBI" id="CHEBI:29105"/>
    </cofactor>
</comment>
<dbReference type="Pfam" id="PF00570">
    <property type="entry name" value="HRDC"/>
    <property type="match status" value="1"/>
</dbReference>
<dbReference type="GO" id="GO:0046872">
    <property type="term" value="F:metal ion binding"/>
    <property type="evidence" value="ECO:0007669"/>
    <property type="project" value="UniProtKB-KW"/>
</dbReference>
<feature type="domain" description="HRDC" evidence="17">
    <location>
        <begin position="516"/>
        <end position="594"/>
    </location>
</feature>
<dbReference type="Gene3D" id="3.40.50.300">
    <property type="entry name" value="P-loop containing nucleotide triphosphate hydrolases"/>
    <property type="match status" value="2"/>
</dbReference>
<reference evidence="20 21" key="1">
    <citation type="submission" date="2019-10" db="EMBL/GenBank/DDBJ databases">
        <authorList>
            <person name="Dong K."/>
        </authorList>
    </citation>
    <scope>NUCLEOTIDE SEQUENCE [LARGE SCALE GENOMIC DNA]</scope>
    <source>
        <strain evidence="20 21">DSM 28960</strain>
    </source>
</reference>
<dbReference type="GO" id="GO:0016787">
    <property type="term" value="F:hydrolase activity"/>
    <property type="evidence" value="ECO:0007669"/>
    <property type="project" value="UniProtKB-KW"/>
</dbReference>
<dbReference type="InterPro" id="IPR011545">
    <property type="entry name" value="DEAD/DEAH_box_helicase_dom"/>
</dbReference>
<dbReference type="SUPFAM" id="SSF52540">
    <property type="entry name" value="P-loop containing nucleoside triphosphate hydrolases"/>
    <property type="match status" value="1"/>
</dbReference>
<dbReference type="GO" id="GO:0030894">
    <property type="term" value="C:replisome"/>
    <property type="evidence" value="ECO:0007669"/>
    <property type="project" value="TreeGrafter"/>
</dbReference>
<keyword evidence="8 20" id="KW-0347">Helicase</keyword>
<dbReference type="PROSITE" id="PS51192">
    <property type="entry name" value="HELICASE_ATP_BIND_1"/>
    <property type="match status" value="1"/>
</dbReference>
<comment type="caution">
    <text evidence="20">The sequence shown here is derived from an EMBL/GenBank/DDBJ whole genome shotgun (WGS) entry which is preliminary data.</text>
</comment>
<evidence type="ECO:0000256" key="7">
    <source>
        <dbReference type="ARBA" id="ARBA00022801"/>
    </source>
</evidence>
<name>A0A7X1Z9Q9_9LACT</name>
<dbReference type="Gene3D" id="1.10.150.80">
    <property type="entry name" value="HRDC domain"/>
    <property type="match status" value="1"/>
</dbReference>
<dbReference type="InterPro" id="IPR036390">
    <property type="entry name" value="WH_DNA-bd_sf"/>
</dbReference>